<keyword evidence="3" id="KW-1185">Reference proteome</keyword>
<evidence type="ECO:0000313" key="2">
    <source>
        <dbReference type="EMBL" id="QOW45790.1"/>
    </source>
</evidence>
<evidence type="ECO:0000313" key="3">
    <source>
        <dbReference type="Proteomes" id="UP000593966"/>
    </source>
</evidence>
<accession>A0A7S6VVQ6</accession>
<protein>
    <submittedName>
        <fullName evidence="2">Uncharacterized protein</fullName>
    </submittedName>
</protein>
<dbReference type="RefSeq" id="WP_180046620.1">
    <property type="nucleotide sequence ID" value="NZ_CP048659.1"/>
</dbReference>
<name>A0A7S6VVQ6_9GAMM</name>
<reference evidence="2 3" key="1">
    <citation type="submission" date="2020-02" db="EMBL/GenBank/DDBJ databases">
        <title>Tigecycline-resistant Acinetobacter species from pigs and migratory birds.</title>
        <authorList>
            <person name="Chen C."/>
            <person name="Sun J."/>
            <person name="Liao X.-P."/>
            <person name="Liu Y.-H."/>
        </authorList>
    </citation>
    <scope>NUCLEOTIDE SEQUENCE [LARGE SCALE GENOMIC DNA]</scope>
    <source>
        <strain evidence="2 3">YH12207_T</strain>
    </source>
</reference>
<organism evidence="2 3">
    <name type="scientific">Acinetobacter piscicola</name>
    <dbReference type="NCBI Taxonomy" id="2006115"/>
    <lineage>
        <taxon>Bacteria</taxon>
        <taxon>Pseudomonadati</taxon>
        <taxon>Pseudomonadota</taxon>
        <taxon>Gammaproteobacteria</taxon>
        <taxon>Moraxellales</taxon>
        <taxon>Moraxellaceae</taxon>
        <taxon>Acinetobacter</taxon>
    </lineage>
</organism>
<evidence type="ECO:0000256" key="1">
    <source>
        <dbReference type="SAM" id="MobiDB-lite"/>
    </source>
</evidence>
<proteinExistence type="predicted"/>
<sequence length="174" mass="19956">MALKVAIKESKEISLWREYKDKEGTVLARFKIRGIEYQAYQVALERAQNQIVSKGYDVRKASADDKVWYQLTMEAVACHLIEDWEGIEFEEGEVVKEQPYSEENATKLFHMGDLGWQIWGFVKSEAEKIQKEANQIKEDTLGKSEDCTTTKPSNGARKRVAKSTKKSVSNRQTT</sequence>
<feature type="region of interest" description="Disordered" evidence="1">
    <location>
        <begin position="135"/>
        <end position="174"/>
    </location>
</feature>
<gene>
    <name evidence="2" type="ORF">G0028_07720</name>
</gene>
<dbReference type="AlphaFoldDB" id="A0A7S6VVQ6"/>
<feature type="compositionally biased region" description="Basic residues" evidence="1">
    <location>
        <begin position="156"/>
        <end position="165"/>
    </location>
</feature>
<dbReference type="Proteomes" id="UP000593966">
    <property type="component" value="Chromosome"/>
</dbReference>
<dbReference type="EMBL" id="CP048659">
    <property type="protein sequence ID" value="QOW45790.1"/>
    <property type="molecule type" value="Genomic_DNA"/>
</dbReference>
<feature type="compositionally biased region" description="Basic and acidic residues" evidence="1">
    <location>
        <begin position="135"/>
        <end position="148"/>
    </location>
</feature>